<name>U9UBL4_RHIID</name>
<dbReference type="VEuPathDB" id="FungiDB:RhiirFUN_007263"/>
<reference evidence="1" key="2">
    <citation type="submission" date="2013-07" db="EMBL/GenBank/DDBJ databases">
        <title>The genome of an arbuscular mycorrhizal fungus provides insights into the evolution of the oldest plant symbiosis.</title>
        <authorList>
            <consortium name="DOE Joint Genome Institute"/>
            <person name="Tisserant E."/>
            <person name="Malbreil M."/>
            <person name="Kuo A."/>
            <person name="Kohler A."/>
            <person name="Symeonidi A."/>
            <person name="Balestrini R."/>
            <person name="Charron P."/>
            <person name="Duensing N."/>
            <person name="Frei-dit-Frey N."/>
            <person name="Gianinazzi-Pearson V."/>
            <person name="Gilbert B."/>
            <person name="Handa Y."/>
            <person name="Hijri M."/>
            <person name="Kaul R."/>
            <person name="Kawaguchi M."/>
            <person name="Krajinski F."/>
            <person name="Lammers P."/>
            <person name="Lapierre D."/>
            <person name="Masclaux F.G."/>
            <person name="Murat C."/>
            <person name="Morin E."/>
            <person name="Ndikumana S."/>
            <person name="Pagni M."/>
            <person name="Petitpierre D."/>
            <person name="Requena N."/>
            <person name="Rosikiewicz P."/>
            <person name="Riley R."/>
            <person name="Saito K."/>
            <person name="San Clemente H."/>
            <person name="Shapiro H."/>
            <person name="van Tuinen D."/>
            <person name="Becard G."/>
            <person name="Bonfante P."/>
            <person name="Paszkowski U."/>
            <person name="Shachar-Hill Y."/>
            <person name="Young J.P."/>
            <person name="Sanders I.R."/>
            <person name="Henrissat B."/>
            <person name="Rensing S.A."/>
            <person name="Grigoriev I.V."/>
            <person name="Corradi N."/>
            <person name="Roux C."/>
            <person name="Martin F."/>
        </authorList>
    </citation>
    <scope>NUCLEOTIDE SEQUENCE</scope>
    <source>
        <strain evidence="1">DAOM 197198</strain>
    </source>
</reference>
<accession>U9UBL4</accession>
<protein>
    <submittedName>
        <fullName evidence="1">Uncharacterized protein</fullName>
    </submittedName>
</protein>
<evidence type="ECO:0000313" key="1">
    <source>
        <dbReference type="EMBL" id="ESA17047.1"/>
    </source>
</evidence>
<evidence type="ECO:0000313" key="2">
    <source>
        <dbReference type="EMBL" id="POG61991.1"/>
    </source>
</evidence>
<sequence length="61" mass="7201">MKKYNIKDFLDLKYFVHNSQYLRIKAKNNFCNNSVKHNARNVITAIGFLIANEYLIFCGSR</sequence>
<dbReference type="EMBL" id="AUPC02000318">
    <property type="protein sequence ID" value="POG61991.1"/>
    <property type="molecule type" value="Genomic_DNA"/>
</dbReference>
<dbReference type="EMBL" id="KI280517">
    <property type="protein sequence ID" value="ESA17047.1"/>
    <property type="molecule type" value="Genomic_DNA"/>
</dbReference>
<dbReference type="Proteomes" id="UP000018888">
    <property type="component" value="Unassembled WGS sequence"/>
</dbReference>
<proteinExistence type="predicted"/>
<keyword evidence="3" id="KW-1185">Reference proteome</keyword>
<dbReference type="AlphaFoldDB" id="U9UBL4"/>
<gene>
    <name evidence="2" type="ORF">GLOIN_2v1700032</name>
    <name evidence="1" type="ORF">GLOINDRAFT_152269</name>
</gene>
<dbReference type="HOGENOM" id="CLU_2923794_0_0_1"/>
<reference evidence="2 3" key="1">
    <citation type="journal article" date="2013" name="Proc. Natl. Acad. Sci. U.S.A.">
        <title>Genome of an arbuscular mycorrhizal fungus provides insight into the oldest plant symbiosis.</title>
        <authorList>
            <person name="Tisserant E."/>
            <person name="Malbreil M."/>
            <person name="Kuo A."/>
            <person name="Kohler A."/>
            <person name="Symeonidi A."/>
            <person name="Balestrini R."/>
            <person name="Charron P."/>
            <person name="Duensing N."/>
            <person name="Frei Dit Frey N."/>
            <person name="Gianinazzi-Pearson V."/>
            <person name="Gilbert L.B."/>
            <person name="Handa Y."/>
            <person name="Herr J.R."/>
            <person name="Hijri M."/>
            <person name="Koul R."/>
            <person name="Kawaguchi M."/>
            <person name="Krajinski F."/>
            <person name="Lammers P.J."/>
            <person name="Masclaux F.G."/>
            <person name="Murat C."/>
            <person name="Morin E."/>
            <person name="Ndikumana S."/>
            <person name="Pagni M."/>
            <person name="Petitpierre D."/>
            <person name="Requena N."/>
            <person name="Rosikiewicz P."/>
            <person name="Riley R."/>
            <person name="Saito K."/>
            <person name="San Clemente H."/>
            <person name="Shapiro H."/>
            <person name="van Tuinen D."/>
            <person name="Becard G."/>
            <person name="Bonfante P."/>
            <person name="Paszkowski U."/>
            <person name="Shachar-Hill Y.Y."/>
            <person name="Tuskan G.A."/>
            <person name="Young P.W."/>
            <person name="Sanders I.R."/>
            <person name="Henrissat B."/>
            <person name="Rensing S.A."/>
            <person name="Grigoriev I.V."/>
            <person name="Corradi N."/>
            <person name="Roux C."/>
            <person name="Martin F."/>
        </authorList>
    </citation>
    <scope>NUCLEOTIDE SEQUENCE [LARGE SCALE GENOMIC DNA]</scope>
    <source>
        <strain evidence="3">DAOM 181602 / DAOM 197198 / MUCL 43194</strain>
        <strain evidence="2">DAOM 197198</strain>
    </source>
</reference>
<evidence type="ECO:0000313" key="3">
    <source>
        <dbReference type="Proteomes" id="UP000018888"/>
    </source>
</evidence>
<reference evidence="2 3" key="3">
    <citation type="journal article" date="2018" name="New Phytol.">
        <title>High intraspecific genome diversity in the model arbuscular mycorrhizal symbiont Rhizophagus irregularis.</title>
        <authorList>
            <person name="Chen E.C.H."/>
            <person name="Morin E."/>
            <person name="Beaudet D."/>
            <person name="Noel J."/>
            <person name="Yildirir G."/>
            <person name="Ndikumana S."/>
            <person name="Charron P."/>
            <person name="St-Onge C."/>
            <person name="Giorgi J."/>
            <person name="Kruger M."/>
            <person name="Marton T."/>
            <person name="Ropars J."/>
            <person name="Grigoriev I.V."/>
            <person name="Hainaut M."/>
            <person name="Henrissat B."/>
            <person name="Roux C."/>
            <person name="Martin F."/>
            <person name="Corradi N."/>
        </authorList>
    </citation>
    <scope>NUCLEOTIDE SEQUENCE [LARGE SCALE GENOMIC DNA]</scope>
    <source>
        <strain evidence="3">DAOM 181602 / DAOM 197198 / MUCL 43194</strain>
        <strain evidence="2">DAOM 197198</strain>
    </source>
</reference>
<organism evidence="1">
    <name type="scientific">Rhizophagus irregularis (strain DAOM 181602 / DAOM 197198 / MUCL 43194)</name>
    <name type="common">Arbuscular mycorrhizal fungus</name>
    <name type="synonym">Glomus intraradices</name>
    <dbReference type="NCBI Taxonomy" id="747089"/>
    <lineage>
        <taxon>Eukaryota</taxon>
        <taxon>Fungi</taxon>
        <taxon>Fungi incertae sedis</taxon>
        <taxon>Mucoromycota</taxon>
        <taxon>Glomeromycotina</taxon>
        <taxon>Glomeromycetes</taxon>
        <taxon>Glomerales</taxon>
        <taxon>Glomeraceae</taxon>
        <taxon>Rhizophagus</taxon>
    </lineage>
</organism>